<evidence type="ECO:0000256" key="4">
    <source>
        <dbReference type="ARBA" id="ARBA00023125"/>
    </source>
</evidence>
<evidence type="ECO:0000256" key="5">
    <source>
        <dbReference type="ARBA" id="ARBA00023172"/>
    </source>
</evidence>
<dbReference type="PROSITE" id="PS51898">
    <property type="entry name" value="TYR_RECOMBINASE"/>
    <property type="match status" value="1"/>
</dbReference>
<protein>
    <submittedName>
        <fullName evidence="9">Site-specific integrase</fullName>
    </submittedName>
</protein>
<dbReference type="Gene3D" id="1.10.150.130">
    <property type="match status" value="1"/>
</dbReference>
<dbReference type="InterPro" id="IPR044068">
    <property type="entry name" value="CB"/>
</dbReference>
<evidence type="ECO:0000259" key="8">
    <source>
        <dbReference type="PROSITE" id="PS51900"/>
    </source>
</evidence>
<dbReference type="AlphaFoldDB" id="A0A9D2DQA3"/>
<comment type="similarity">
    <text evidence="2">Belongs to the 'phage' integrase family.</text>
</comment>
<name>A0A9D2DQA3_9FIRM</name>
<dbReference type="PANTHER" id="PTHR30349">
    <property type="entry name" value="PHAGE INTEGRASE-RELATED"/>
    <property type="match status" value="1"/>
</dbReference>
<dbReference type="Gene3D" id="1.10.443.10">
    <property type="entry name" value="Intergrase catalytic core"/>
    <property type="match status" value="1"/>
</dbReference>
<accession>A0A9D2DQA3</accession>
<dbReference type="InterPro" id="IPR050090">
    <property type="entry name" value="Tyrosine_recombinase_XerCD"/>
</dbReference>
<sequence length="382" mass="44108">MPRKGENIYKRKDGRWEGRFVKGRKDNGKALYASVYGPTYQETKDRLVKAEKEFLKASAPYSKGTFGQMLREWLLAMRPRIKESSYVKYVSMTKNHILPCLGHVALAKLTTELIEQFVCRELTYGNRTDGKGLSPKTVRDILALIRQVVDFANGQYGGIPCSIQSVKIKVKIKEVNILTLPHQNKLEQFLLKENSRIGDGILLSLYTGMRIGEVCALKWEQILLKEGLVQIRYTMQRIPNLEYDEKDASSKRTKVIVTPPKSSCSNRDIPLPLFLLERIKKQVPLCGQAFFLTGSSEKYIEPRTMNNCFKRILRQCGIPETNYHTLRHTFATRCIELNFDIKTLSEILGHSNVNITLNRYVHITLEQKRKNMEMLQFYETME</sequence>
<evidence type="ECO:0000256" key="3">
    <source>
        <dbReference type="ARBA" id="ARBA00022908"/>
    </source>
</evidence>
<proteinExistence type="inferred from homology"/>
<gene>
    <name evidence="9" type="ORF">IAA21_00210</name>
</gene>
<dbReference type="InterPro" id="IPR010998">
    <property type="entry name" value="Integrase_recombinase_N"/>
</dbReference>
<evidence type="ECO:0000313" key="10">
    <source>
        <dbReference type="Proteomes" id="UP000824041"/>
    </source>
</evidence>
<dbReference type="InterPro" id="IPR002104">
    <property type="entry name" value="Integrase_catalytic"/>
</dbReference>
<dbReference type="Proteomes" id="UP000824041">
    <property type="component" value="Unassembled WGS sequence"/>
</dbReference>
<evidence type="ECO:0000256" key="1">
    <source>
        <dbReference type="ARBA" id="ARBA00003283"/>
    </source>
</evidence>
<dbReference type="PANTHER" id="PTHR30349:SF64">
    <property type="entry name" value="PROPHAGE INTEGRASE INTD-RELATED"/>
    <property type="match status" value="1"/>
</dbReference>
<dbReference type="SUPFAM" id="SSF56349">
    <property type="entry name" value="DNA breaking-rejoining enzymes"/>
    <property type="match status" value="1"/>
</dbReference>
<evidence type="ECO:0000256" key="2">
    <source>
        <dbReference type="ARBA" id="ARBA00008857"/>
    </source>
</evidence>
<comment type="function">
    <text evidence="1">Site-specific tyrosine recombinase, which acts by catalyzing the cutting and rejoining of the recombining DNA molecules.</text>
</comment>
<dbReference type="Pfam" id="PF00589">
    <property type="entry name" value="Phage_integrase"/>
    <property type="match status" value="1"/>
</dbReference>
<evidence type="ECO:0000313" key="9">
    <source>
        <dbReference type="EMBL" id="HIZ21207.1"/>
    </source>
</evidence>
<feature type="domain" description="Tyr recombinase" evidence="7">
    <location>
        <begin position="173"/>
        <end position="373"/>
    </location>
</feature>
<dbReference type="InterPro" id="IPR011010">
    <property type="entry name" value="DNA_brk_join_enz"/>
</dbReference>
<feature type="domain" description="Core-binding (CB)" evidence="8">
    <location>
        <begin position="64"/>
        <end position="153"/>
    </location>
</feature>
<dbReference type="CDD" id="cd01189">
    <property type="entry name" value="INT_ICEBs1_C_like"/>
    <property type="match status" value="1"/>
</dbReference>
<dbReference type="InterPro" id="IPR004107">
    <property type="entry name" value="Integrase_SAM-like_N"/>
</dbReference>
<dbReference type="EMBL" id="DXBU01000004">
    <property type="protein sequence ID" value="HIZ21207.1"/>
    <property type="molecule type" value="Genomic_DNA"/>
</dbReference>
<evidence type="ECO:0000259" key="7">
    <source>
        <dbReference type="PROSITE" id="PS51898"/>
    </source>
</evidence>
<reference evidence="9" key="1">
    <citation type="journal article" date="2021" name="PeerJ">
        <title>Extensive microbial diversity within the chicken gut microbiome revealed by metagenomics and culture.</title>
        <authorList>
            <person name="Gilroy R."/>
            <person name="Ravi A."/>
            <person name="Getino M."/>
            <person name="Pursley I."/>
            <person name="Horton D.L."/>
            <person name="Alikhan N.F."/>
            <person name="Baker D."/>
            <person name="Gharbi K."/>
            <person name="Hall N."/>
            <person name="Watson M."/>
            <person name="Adriaenssens E.M."/>
            <person name="Foster-Nyarko E."/>
            <person name="Jarju S."/>
            <person name="Secka A."/>
            <person name="Antonio M."/>
            <person name="Oren A."/>
            <person name="Chaudhuri R.R."/>
            <person name="La Ragione R."/>
            <person name="Hildebrand F."/>
            <person name="Pallen M.J."/>
        </authorList>
    </citation>
    <scope>NUCLEOTIDE SEQUENCE</scope>
    <source>
        <strain evidence="9">14324</strain>
    </source>
</reference>
<reference evidence="9" key="2">
    <citation type="submission" date="2021-04" db="EMBL/GenBank/DDBJ databases">
        <authorList>
            <person name="Gilroy R."/>
        </authorList>
    </citation>
    <scope>NUCLEOTIDE SEQUENCE</scope>
    <source>
        <strain evidence="9">14324</strain>
    </source>
</reference>
<keyword evidence="3" id="KW-0229">DNA integration</keyword>
<keyword evidence="4 6" id="KW-0238">DNA-binding</keyword>
<comment type="caution">
    <text evidence="9">The sequence shown here is derived from an EMBL/GenBank/DDBJ whole genome shotgun (WGS) entry which is preliminary data.</text>
</comment>
<dbReference type="GO" id="GO:0006310">
    <property type="term" value="P:DNA recombination"/>
    <property type="evidence" value="ECO:0007669"/>
    <property type="project" value="UniProtKB-KW"/>
</dbReference>
<dbReference type="GO" id="GO:0003677">
    <property type="term" value="F:DNA binding"/>
    <property type="evidence" value="ECO:0007669"/>
    <property type="project" value="UniProtKB-UniRule"/>
</dbReference>
<dbReference type="Pfam" id="PF14659">
    <property type="entry name" value="Phage_int_SAM_3"/>
    <property type="match status" value="1"/>
</dbReference>
<keyword evidence="5" id="KW-0233">DNA recombination</keyword>
<dbReference type="PROSITE" id="PS51900">
    <property type="entry name" value="CB"/>
    <property type="match status" value="1"/>
</dbReference>
<dbReference type="InterPro" id="IPR013762">
    <property type="entry name" value="Integrase-like_cat_sf"/>
</dbReference>
<dbReference type="GO" id="GO:0015074">
    <property type="term" value="P:DNA integration"/>
    <property type="evidence" value="ECO:0007669"/>
    <property type="project" value="UniProtKB-KW"/>
</dbReference>
<evidence type="ECO:0000256" key="6">
    <source>
        <dbReference type="PROSITE-ProRule" id="PRU01248"/>
    </source>
</evidence>
<organism evidence="9 10">
    <name type="scientific">Candidatus Blautia faecigallinarum</name>
    <dbReference type="NCBI Taxonomy" id="2838488"/>
    <lineage>
        <taxon>Bacteria</taxon>
        <taxon>Bacillati</taxon>
        <taxon>Bacillota</taxon>
        <taxon>Clostridia</taxon>
        <taxon>Lachnospirales</taxon>
        <taxon>Lachnospiraceae</taxon>
        <taxon>Blautia</taxon>
    </lineage>
</organism>